<dbReference type="PROSITE" id="PS50158">
    <property type="entry name" value="ZF_CCHC"/>
    <property type="match status" value="1"/>
</dbReference>
<dbReference type="SUPFAM" id="SSF57756">
    <property type="entry name" value="Retrovirus zinc finger-like domains"/>
    <property type="match status" value="1"/>
</dbReference>
<dbReference type="OrthoDB" id="8026949at2759"/>
<dbReference type="Pfam" id="PF00098">
    <property type="entry name" value="zf-CCHC"/>
    <property type="match status" value="1"/>
</dbReference>
<feature type="domain" description="CCHC-type" evidence="3">
    <location>
        <begin position="156"/>
        <end position="171"/>
    </location>
</feature>
<protein>
    <recommendedName>
        <fullName evidence="3">CCHC-type domain-containing protein</fullName>
    </recommendedName>
</protein>
<reference evidence="4 5" key="1">
    <citation type="submission" date="2011-02" db="EMBL/GenBank/DDBJ databases">
        <title>The Genome Sequence of Sphaeroforma arctica JP610.</title>
        <authorList>
            <consortium name="The Broad Institute Genome Sequencing Platform"/>
            <person name="Russ C."/>
            <person name="Cuomo C."/>
            <person name="Young S.K."/>
            <person name="Zeng Q."/>
            <person name="Gargeya S."/>
            <person name="Alvarado L."/>
            <person name="Berlin A."/>
            <person name="Chapman S.B."/>
            <person name="Chen Z."/>
            <person name="Freedman E."/>
            <person name="Gellesch M."/>
            <person name="Goldberg J."/>
            <person name="Griggs A."/>
            <person name="Gujja S."/>
            <person name="Heilman E."/>
            <person name="Heiman D."/>
            <person name="Howarth C."/>
            <person name="Mehta T."/>
            <person name="Neiman D."/>
            <person name="Pearson M."/>
            <person name="Roberts A."/>
            <person name="Saif S."/>
            <person name="Shea T."/>
            <person name="Shenoy N."/>
            <person name="Sisk P."/>
            <person name="Stolte C."/>
            <person name="Sykes S."/>
            <person name="White J."/>
            <person name="Yandava C."/>
            <person name="Burger G."/>
            <person name="Gray M.W."/>
            <person name="Holland P.W.H."/>
            <person name="King N."/>
            <person name="Lang F.B.F."/>
            <person name="Roger A.J."/>
            <person name="Ruiz-Trillo I."/>
            <person name="Haas B."/>
            <person name="Nusbaum C."/>
            <person name="Birren B."/>
        </authorList>
    </citation>
    <scope>NUCLEOTIDE SEQUENCE [LARGE SCALE GENOMIC DNA]</scope>
    <source>
        <strain evidence="4 5">JP610</strain>
    </source>
</reference>
<keyword evidence="1" id="KW-0862">Zinc</keyword>
<dbReference type="Proteomes" id="UP000054560">
    <property type="component" value="Unassembled WGS sequence"/>
</dbReference>
<feature type="compositionally biased region" description="Basic and acidic residues" evidence="2">
    <location>
        <begin position="123"/>
        <end position="144"/>
    </location>
</feature>
<dbReference type="GeneID" id="25913215"/>
<gene>
    <name evidence="4" type="ORF">SARC_12711</name>
</gene>
<proteinExistence type="predicted"/>
<evidence type="ECO:0000256" key="2">
    <source>
        <dbReference type="SAM" id="MobiDB-lite"/>
    </source>
</evidence>
<feature type="compositionally biased region" description="Polar residues" evidence="2">
    <location>
        <begin position="42"/>
        <end position="51"/>
    </location>
</feature>
<dbReference type="InterPro" id="IPR001878">
    <property type="entry name" value="Znf_CCHC"/>
</dbReference>
<dbReference type="SMART" id="SM00343">
    <property type="entry name" value="ZnF_C2HC"/>
    <property type="match status" value="1"/>
</dbReference>
<dbReference type="AlphaFoldDB" id="A0A0L0FDD0"/>
<keyword evidence="5" id="KW-1185">Reference proteome</keyword>
<evidence type="ECO:0000313" key="5">
    <source>
        <dbReference type="Proteomes" id="UP000054560"/>
    </source>
</evidence>
<feature type="region of interest" description="Disordered" evidence="2">
    <location>
        <begin position="267"/>
        <end position="302"/>
    </location>
</feature>
<organism evidence="4 5">
    <name type="scientific">Sphaeroforma arctica JP610</name>
    <dbReference type="NCBI Taxonomy" id="667725"/>
    <lineage>
        <taxon>Eukaryota</taxon>
        <taxon>Ichthyosporea</taxon>
        <taxon>Ichthyophonida</taxon>
        <taxon>Sphaeroforma</taxon>
    </lineage>
</organism>
<feature type="region of interest" description="Disordered" evidence="2">
    <location>
        <begin position="108"/>
        <end position="145"/>
    </location>
</feature>
<dbReference type="GO" id="GO:0003676">
    <property type="term" value="F:nucleic acid binding"/>
    <property type="evidence" value="ECO:0007669"/>
    <property type="project" value="InterPro"/>
</dbReference>
<evidence type="ECO:0000256" key="1">
    <source>
        <dbReference type="PROSITE-ProRule" id="PRU00047"/>
    </source>
</evidence>
<name>A0A0L0FDD0_9EUKA</name>
<sequence>MSVMKLLSSVDDPISRKVCGSNKERVQERLADRITDQADQRAPNQLSDSQLQKQRKAAAQAEYERKRQYHKQQDFWNERRCEEVRRYDREVRERRDREDRRDRDIWDRDDKSSRRSRPPVRGRHQDHLEVSKSDKRDDRAEPRLGGKSRLTYFTGCFNCDKEGHQAKDCPEKKKAVQATKTRGMGMIRHLDQVQLDIEIDTVDGYLRTGEQTWLVAAGLPYDVHFLMGFDTQASLMWASTYDMDEQLHIIPNMDPCQRCARGIHCRHSDAPQTPDAQRKSKRWARGGSKQRMKRQKQQLIGRRDLTGLQPPLTWCGSAIPSRPGLRHKLLPTEIPFSHEEGVPA</sequence>
<dbReference type="Gene3D" id="4.10.60.10">
    <property type="entry name" value="Zinc finger, CCHC-type"/>
    <property type="match status" value="1"/>
</dbReference>
<feature type="region of interest" description="Disordered" evidence="2">
    <location>
        <begin position="34"/>
        <end position="69"/>
    </location>
</feature>
<keyword evidence="1" id="KW-0479">Metal-binding</keyword>
<evidence type="ECO:0000259" key="3">
    <source>
        <dbReference type="PROSITE" id="PS50158"/>
    </source>
</evidence>
<dbReference type="InterPro" id="IPR036875">
    <property type="entry name" value="Znf_CCHC_sf"/>
</dbReference>
<feature type="compositionally biased region" description="Basic residues" evidence="2">
    <location>
        <begin position="279"/>
        <end position="296"/>
    </location>
</feature>
<accession>A0A0L0FDD0</accession>
<keyword evidence="1" id="KW-0863">Zinc-finger</keyword>
<dbReference type="EMBL" id="KQ244119">
    <property type="protein sequence ID" value="KNC74750.1"/>
    <property type="molecule type" value="Genomic_DNA"/>
</dbReference>
<dbReference type="GO" id="GO:0008270">
    <property type="term" value="F:zinc ion binding"/>
    <property type="evidence" value="ECO:0007669"/>
    <property type="project" value="UniProtKB-KW"/>
</dbReference>
<dbReference type="RefSeq" id="XP_014148652.1">
    <property type="nucleotide sequence ID" value="XM_014293177.1"/>
</dbReference>
<evidence type="ECO:0000313" key="4">
    <source>
        <dbReference type="EMBL" id="KNC74750.1"/>
    </source>
</evidence>